<proteinExistence type="predicted"/>
<protein>
    <submittedName>
        <fullName evidence="2">Uncharacterized protein</fullName>
    </submittedName>
</protein>
<accession>A0AA35YSF5</accession>
<reference evidence="2" key="1">
    <citation type="submission" date="2023-04" db="EMBL/GenBank/DDBJ databases">
        <authorList>
            <person name="Vijverberg K."/>
            <person name="Xiong W."/>
            <person name="Schranz E."/>
        </authorList>
    </citation>
    <scope>NUCLEOTIDE SEQUENCE</scope>
</reference>
<evidence type="ECO:0000313" key="3">
    <source>
        <dbReference type="Proteomes" id="UP001177003"/>
    </source>
</evidence>
<dbReference type="EMBL" id="OX465080">
    <property type="protein sequence ID" value="CAI9279239.1"/>
    <property type="molecule type" value="Genomic_DNA"/>
</dbReference>
<feature type="region of interest" description="Disordered" evidence="1">
    <location>
        <begin position="1"/>
        <end position="24"/>
    </location>
</feature>
<organism evidence="2 3">
    <name type="scientific">Lactuca saligna</name>
    <name type="common">Willowleaf lettuce</name>
    <dbReference type="NCBI Taxonomy" id="75948"/>
    <lineage>
        <taxon>Eukaryota</taxon>
        <taxon>Viridiplantae</taxon>
        <taxon>Streptophyta</taxon>
        <taxon>Embryophyta</taxon>
        <taxon>Tracheophyta</taxon>
        <taxon>Spermatophyta</taxon>
        <taxon>Magnoliopsida</taxon>
        <taxon>eudicotyledons</taxon>
        <taxon>Gunneridae</taxon>
        <taxon>Pentapetalae</taxon>
        <taxon>asterids</taxon>
        <taxon>campanulids</taxon>
        <taxon>Asterales</taxon>
        <taxon>Asteraceae</taxon>
        <taxon>Cichorioideae</taxon>
        <taxon>Cichorieae</taxon>
        <taxon>Lactucinae</taxon>
        <taxon>Lactuca</taxon>
    </lineage>
</organism>
<evidence type="ECO:0000313" key="2">
    <source>
        <dbReference type="EMBL" id="CAI9279239.1"/>
    </source>
</evidence>
<sequence>MGEGVSDTAAQDSPKTVNDDETDDGGFVGSFADIEFDLTKENIPDHMLISGIEVDVMLKAHEHHLQESLDRIQKNNELRVKAQSENLNGDLRALKDVVKERYVLYVQDVKTIREDVNLKLQELRQDMAKEISILTHNYSTIHMKVDIIADVVTKAIEWYNSFTPKFEKKVEVDATNFGDMAK</sequence>
<keyword evidence="3" id="KW-1185">Reference proteome</keyword>
<evidence type="ECO:0000256" key="1">
    <source>
        <dbReference type="SAM" id="MobiDB-lite"/>
    </source>
</evidence>
<dbReference type="Proteomes" id="UP001177003">
    <property type="component" value="Chromosome 4"/>
</dbReference>
<name>A0AA35YSF5_LACSI</name>
<dbReference type="AlphaFoldDB" id="A0AA35YSF5"/>
<gene>
    <name evidence="2" type="ORF">LSALG_LOCUS19052</name>
</gene>